<dbReference type="InterPro" id="IPR001453">
    <property type="entry name" value="MoaB/Mog_dom"/>
</dbReference>
<evidence type="ECO:0000259" key="1">
    <source>
        <dbReference type="SMART" id="SM00852"/>
    </source>
</evidence>
<sequence length="406" mass="44778">MASSILEALEIIAKEVNPISIEILPIESCVGRIIAEDISAFFDLPRFDNSAMDGYAVKVSDANKAVRCDEVIYAGDNPSMTLEESFAIKIMTGAPIPKGCEAIVPSENVSTKNDLILLPSNIQMQGFIRKAGEDIRKGTVFLQKGTEINAYTIASLASQGISHISVYREIKVVIFATGDELRPHYENIESYQLYNSNSPMFLMRSKALGASVRLVATASDTIEDLQHAIQESLDADILITSGGVSVGDKDFTKEAFKNLGMQTLIDGIHIKPGKPTNIGKIANTIVVNLAGNPLASMVNYELFVRAILRKMSGRKDYYHASIQSKIKDEYKVRAGKYAVILGKFDGKYFSPLRPQMPGMVSPMQEADGMILITPEIYALEKHQEVKVLPIKWEHTSEEKEKIFSYA</sequence>
<dbReference type="GO" id="GO:0005829">
    <property type="term" value="C:cytosol"/>
    <property type="evidence" value="ECO:0007669"/>
    <property type="project" value="TreeGrafter"/>
</dbReference>
<dbReference type="GO" id="GO:0061599">
    <property type="term" value="F:molybdopterin molybdotransferase activity"/>
    <property type="evidence" value="ECO:0007669"/>
    <property type="project" value="TreeGrafter"/>
</dbReference>
<dbReference type="PANTHER" id="PTHR10192:SF5">
    <property type="entry name" value="GEPHYRIN"/>
    <property type="match status" value="1"/>
</dbReference>
<evidence type="ECO:0000313" key="2">
    <source>
        <dbReference type="EMBL" id="SFV71902.1"/>
    </source>
</evidence>
<dbReference type="SUPFAM" id="SSF63867">
    <property type="entry name" value="MoeA C-terminal domain-like"/>
    <property type="match status" value="1"/>
</dbReference>
<protein>
    <submittedName>
        <fullName evidence="2">Molybdopterin biosynthesis protein MoeA</fullName>
    </submittedName>
</protein>
<feature type="domain" description="MoaB/Mog" evidence="1">
    <location>
        <begin position="173"/>
        <end position="310"/>
    </location>
</feature>
<dbReference type="InterPro" id="IPR036688">
    <property type="entry name" value="MoeA_C_domain_IV_sf"/>
</dbReference>
<dbReference type="Gene3D" id="2.40.340.10">
    <property type="entry name" value="MoeA, C-terminal, domain IV"/>
    <property type="match status" value="1"/>
</dbReference>
<dbReference type="InterPro" id="IPR005110">
    <property type="entry name" value="MoeA_linker/N"/>
</dbReference>
<dbReference type="Pfam" id="PF00994">
    <property type="entry name" value="MoCF_biosynth"/>
    <property type="match status" value="1"/>
</dbReference>
<dbReference type="CDD" id="cd00887">
    <property type="entry name" value="MoeA"/>
    <property type="match status" value="1"/>
</dbReference>
<dbReference type="SMART" id="SM00852">
    <property type="entry name" value="MoCF_biosynth"/>
    <property type="match status" value="1"/>
</dbReference>
<organism evidence="2">
    <name type="scientific">hydrothermal vent metagenome</name>
    <dbReference type="NCBI Taxonomy" id="652676"/>
    <lineage>
        <taxon>unclassified sequences</taxon>
        <taxon>metagenomes</taxon>
        <taxon>ecological metagenomes</taxon>
    </lineage>
</organism>
<dbReference type="Gene3D" id="3.90.105.10">
    <property type="entry name" value="Molybdopterin biosynthesis moea protein, domain 2"/>
    <property type="match status" value="1"/>
</dbReference>
<dbReference type="AlphaFoldDB" id="A0A1W1D1X7"/>
<dbReference type="SUPFAM" id="SSF53218">
    <property type="entry name" value="Molybdenum cofactor biosynthesis proteins"/>
    <property type="match status" value="1"/>
</dbReference>
<dbReference type="Gene3D" id="2.170.190.11">
    <property type="entry name" value="Molybdopterin biosynthesis moea protein, domain 3"/>
    <property type="match status" value="1"/>
</dbReference>
<dbReference type="InterPro" id="IPR036425">
    <property type="entry name" value="MoaB/Mog-like_dom_sf"/>
</dbReference>
<dbReference type="InterPro" id="IPR038987">
    <property type="entry name" value="MoeA-like"/>
</dbReference>
<dbReference type="Pfam" id="PF03453">
    <property type="entry name" value="MoeA_N"/>
    <property type="match status" value="1"/>
</dbReference>
<dbReference type="PANTHER" id="PTHR10192">
    <property type="entry name" value="MOLYBDOPTERIN BIOSYNTHESIS PROTEIN"/>
    <property type="match status" value="1"/>
</dbReference>
<gene>
    <name evidence="2" type="ORF">MNB_SV-13-1240</name>
</gene>
<name>A0A1W1D1X7_9ZZZZ</name>
<dbReference type="GO" id="GO:0006777">
    <property type="term" value="P:Mo-molybdopterin cofactor biosynthetic process"/>
    <property type="evidence" value="ECO:0007669"/>
    <property type="project" value="TreeGrafter"/>
</dbReference>
<reference evidence="2" key="1">
    <citation type="submission" date="2016-10" db="EMBL/GenBank/DDBJ databases">
        <authorList>
            <person name="de Groot N.N."/>
        </authorList>
    </citation>
    <scope>NUCLEOTIDE SEQUENCE</scope>
</reference>
<dbReference type="Gene3D" id="3.40.980.10">
    <property type="entry name" value="MoaB/Mog-like domain"/>
    <property type="match status" value="1"/>
</dbReference>
<dbReference type="InterPro" id="IPR036135">
    <property type="entry name" value="MoeA_linker/N_sf"/>
</dbReference>
<dbReference type="SUPFAM" id="SSF63882">
    <property type="entry name" value="MoeA N-terminal region -like"/>
    <property type="match status" value="1"/>
</dbReference>
<dbReference type="EMBL" id="FPHM01000327">
    <property type="protein sequence ID" value="SFV71902.1"/>
    <property type="molecule type" value="Genomic_DNA"/>
</dbReference>
<accession>A0A1W1D1X7</accession>
<proteinExistence type="predicted"/>